<evidence type="ECO:0000256" key="9">
    <source>
        <dbReference type="ARBA" id="ARBA00023136"/>
    </source>
</evidence>
<keyword evidence="5" id="KW-0479">Metal-binding</keyword>
<dbReference type="InterPro" id="IPR001841">
    <property type="entry name" value="Znf_RING"/>
</dbReference>
<feature type="transmembrane region" description="Helical" evidence="11">
    <location>
        <begin position="156"/>
        <end position="175"/>
    </location>
</feature>
<feature type="signal peptide" evidence="12">
    <location>
        <begin position="1"/>
        <end position="19"/>
    </location>
</feature>
<dbReference type="Pfam" id="PF13639">
    <property type="entry name" value="zf-RING_2"/>
    <property type="match status" value="1"/>
</dbReference>
<dbReference type="FunFam" id="3.30.40.10:FF:000388">
    <property type="entry name" value="Putative RING zinc finger domain superfamily protein"/>
    <property type="match status" value="1"/>
</dbReference>
<dbReference type="InterPro" id="IPR013083">
    <property type="entry name" value="Znf_RING/FYVE/PHD"/>
</dbReference>
<proteinExistence type="predicted"/>
<evidence type="ECO:0000256" key="8">
    <source>
        <dbReference type="ARBA" id="ARBA00022989"/>
    </source>
</evidence>
<keyword evidence="6 10" id="KW-0863">Zinc-finger</keyword>
<reference evidence="14" key="1">
    <citation type="submission" date="2016-04" db="EMBL/GenBank/DDBJ databases">
        <authorList>
            <person name="Evans L.H."/>
            <person name="Alamgir A."/>
            <person name="Owens N."/>
            <person name="Weber N.D."/>
            <person name="Virtaneva K."/>
            <person name="Barbian K."/>
            <person name="Babar A."/>
            <person name="Rosenke K."/>
        </authorList>
    </citation>
    <scope>NUCLEOTIDE SEQUENCE [LARGE SCALE GENOMIC DNA]</scope>
    <source>
        <strain evidence="14">CBS 101.48</strain>
    </source>
</reference>
<evidence type="ECO:0000256" key="11">
    <source>
        <dbReference type="SAM" id="Phobius"/>
    </source>
</evidence>
<evidence type="ECO:0000313" key="15">
    <source>
        <dbReference type="Proteomes" id="UP000078561"/>
    </source>
</evidence>
<evidence type="ECO:0000313" key="14">
    <source>
        <dbReference type="EMBL" id="SAM09333.1"/>
    </source>
</evidence>
<comment type="subcellular location">
    <subcellularLocation>
        <location evidence="2">Membrane</location>
        <topology evidence="2">Single-pass membrane protein</topology>
    </subcellularLocation>
</comment>
<evidence type="ECO:0000256" key="6">
    <source>
        <dbReference type="ARBA" id="ARBA00022771"/>
    </source>
</evidence>
<dbReference type="PANTHER" id="PTHR47168">
    <property type="entry name" value="RING ZINC FINGER DOMAIN SUPERFAMILY PROTEIN-RELATED"/>
    <property type="match status" value="1"/>
</dbReference>
<dbReference type="SMART" id="SM00184">
    <property type="entry name" value="RING"/>
    <property type="match status" value="1"/>
</dbReference>
<keyword evidence="8 11" id="KW-1133">Transmembrane helix</keyword>
<dbReference type="GO" id="GO:0016020">
    <property type="term" value="C:membrane"/>
    <property type="evidence" value="ECO:0007669"/>
    <property type="project" value="UniProtKB-SubCell"/>
</dbReference>
<dbReference type="FunCoup" id="A0A163KMR4">
    <property type="interactions" value="459"/>
</dbReference>
<dbReference type="InParanoid" id="A0A163KMR4"/>
<evidence type="ECO:0000256" key="5">
    <source>
        <dbReference type="ARBA" id="ARBA00022723"/>
    </source>
</evidence>
<keyword evidence="9 11" id="KW-0472">Membrane</keyword>
<evidence type="ECO:0000256" key="3">
    <source>
        <dbReference type="ARBA" id="ARBA00012483"/>
    </source>
</evidence>
<accession>A0A163KMR4</accession>
<evidence type="ECO:0000256" key="4">
    <source>
        <dbReference type="ARBA" id="ARBA00022692"/>
    </source>
</evidence>
<dbReference type="PROSITE" id="PS50089">
    <property type="entry name" value="ZF_RING_2"/>
    <property type="match status" value="1"/>
</dbReference>
<dbReference type="SUPFAM" id="SSF52025">
    <property type="entry name" value="PA domain"/>
    <property type="match status" value="1"/>
</dbReference>
<dbReference type="Pfam" id="PF02225">
    <property type="entry name" value="PA"/>
    <property type="match status" value="1"/>
</dbReference>
<dbReference type="Gene3D" id="3.50.30.30">
    <property type="match status" value="1"/>
</dbReference>
<keyword evidence="12" id="KW-0732">Signal</keyword>
<dbReference type="AlphaFoldDB" id="A0A163KMR4"/>
<dbReference type="OMA" id="KYQECAI"/>
<keyword evidence="7" id="KW-0862">Zinc</keyword>
<dbReference type="GO" id="GO:0061630">
    <property type="term" value="F:ubiquitin protein ligase activity"/>
    <property type="evidence" value="ECO:0007669"/>
    <property type="project" value="UniProtKB-EC"/>
</dbReference>
<dbReference type="STRING" id="4829.A0A163KMR4"/>
<dbReference type="SUPFAM" id="SSF57850">
    <property type="entry name" value="RING/U-box"/>
    <property type="match status" value="1"/>
</dbReference>
<evidence type="ECO:0000256" key="2">
    <source>
        <dbReference type="ARBA" id="ARBA00004167"/>
    </source>
</evidence>
<dbReference type="EMBL" id="LT555008">
    <property type="protein sequence ID" value="SAM09333.1"/>
    <property type="molecule type" value="Genomic_DNA"/>
</dbReference>
<evidence type="ECO:0000256" key="12">
    <source>
        <dbReference type="SAM" id="SignalP"/>
    </source>
</evidence>
<dbReference type="InterPro" id="IPR051653">
    <property type="entry name" value="E3_ligase_sorting_rcpt"/>
</dbReference>
<protein>
    <recommendedName>
        <fullName evidence="3">RING-type E3 ubiquitin transferase</fullName>
        <ecNumber evidence="3">2.3.2.27</ecNumber>
    </recommendedName>
</protein>
<keyword evidence="15" id="KW-1185">Reference proteome</keyword>
<dbReference type="EC" id="2.3.2.27" evidence="3"/>
<dbReference type="Gene3D" id="3.30.40.10">
    <property type="entry name" value="Zinc/RING finger domain, C3HC4 (zinc finger)"/>
    <property type="match status" value="1"/>
</dbReference>
<feature type="domain" description="RING-type" evidence="13">
    <location>
        <begin position="215"/>
        <end position="257"/>
    </location>
</feature>
<dbReference type="PANTHER" id="PTHR47168:SF1">
    <property type="entry name" value="OS02G0798600 PROTEIN"/>
    <property type="match status" value="1"/>
</dbReference>
<dbReference type="GO" id="GO:0008270">
    <property type="term" value="F:zinc ion binding"/>
    <property type="evidence" value="ECO:0007669"/>
    <property type="project" value="UniProtKB-KW"/>
</dbReference>
<dbReference type="OrthoDB" id="8062037at2759"/>
<evidence type="ECO:0000256" key="1">
    <source>
        <dbReference type="ARBA" id="ARBA00000900"/>
    </source>
</evidence>
<name>A0A163KMR4_ABSGL</name>
<evidence type="ECO:0000259" key="13">
    <source>
        <dbReference type="PROSITE" id="PS50089"/>
    </source>
</evidence>
<dbReference type="InterPro" id="IPR003137">
    <property type="entry name" value="PA_domain"/>
</dbReference>
<comment type="catalytic activity">
    <reaction evidence="1">
        <text>S-ubiquitinyl-[E2 ubiquitin-conjugating enzyme]-L-cysteine + [acceptor protein]-L-lysine = [E2 ubiquitin-conjugating enzyme]-L-cysteine + N(6)-ubiquitinyl-[acceptor protein]-L-lysine.</text>
        <dbReference type="EC" id="2.3.2.27"/>
    </reaction>
</comment>
<keyword evidence="4 11" id="KW-0812">Transmembrane</keyword>
<evidence type="ECO:0000256" key="10">
    <source>
        <dbReference type="PROSITE-ProRule" id="PRU00175"/>
    </source>
</evidence>
<organism evidence="14">
    <name type="scientific">Absidia glauca</name>
    <name type="common">Pin mould</name>
    <dbReference type="NCBI Taxonomy" id="4829"/>
    <lineage>
        <taxon>Eukaryota</taxon>
        <taxon>Fungi</taxon>
        <taxon>Fungi incertae sedis</taxon>
        <taxon>Mucoromycota</taxon>
        <taxon>Mucoromycotina</taxon>
        <taxon>Mucoromycetes</taxon>
        <taxon>Mucorales</taxon>
        <taxon>Cunninghamellaceae</taxon>
        <taxon>Absidia</taxon>
    </lineage>
</organism>
<dbReference type="Proteomes" id="UP000078561">
    <property type="component" value="Unassembled WGS sequence"/>
</dbReference>
<sequence length="273" mass="31261">MFSSGHLLCHLLLIGSIQASIVVLSSNDTYLDRSALFGPTLTNDLYGHLMASSQYGCEPQAPPTTDWIALVERGHCSFADKVRAMQQSQAKAVIIGDPDFNHWLTMVATGDTSDIKIASFFVAQYQFRALQLHTLNQPVLIQLTPNDENRWSFTDLMIVIVLSPSMMMMMLFFGLKCRTYQRRQKERAPCQLVSSLPSRPYRHEKLGHQEDDDECAICLEAYHEDDWIRTLPCRHEFHVNCVDTWLTTRKKFCPICKYNICRPINEQTPLLPC</sequence>
<feature type="chain" id="PRO_5007843925" description="RING-type E3 ubiquitin transferase" evidence="12">
    <location>
        <begin position="20"/>
        <end position="273"/>
    </location>
</feature>
<evidence type="ECO:0000256" key="7">
    <source>
        <dbReference type="ARBA" id="ARBA00022833"/>
    </source>
</evidence>
<dbReference type="InterPro" id="IPR046450">
    <property type="entry name" value="PA_dom_sf"/>
</dbReference>
<gene>
    <name evidence="14" type="primary">ABSGL_15009.1 scaffold 15162</name>
</gene>